<evidence type="ECO:0008006" key="3">
    <source>
        <dbReference type="Google" id="ProtNLM"/>
    </source>
</evidence>
<accession>A0A1G2SI99</accession>
<sequence length="309" mass="34437">MALKLTWDEGKARSLVLGFHAAYQTHTHLFKNVHAMNGDAPQHKYLPSGVAKGSPEHVLFLFFATMLTYRSLSEMGFKQAVDLYEKKLHLFSGAAANLSEKELYAVFKEVGFVHPSQVAKNWPRVAGELFQMYEGNPLTIFTKGVTIDGVMKLKKGPKGTMLFPGYGPKLFSLLSIFYEELGVMPHIRGAFPVDLHVQRIFISSNVVTGAGTMDAAEIAEFIRVRLSELCYELDIKPLDLSHALWFLGNKLCTKCDKVKGIKSGCPVEEMCSGGIPSLSYNKTGRWELDVPRKEKGHPFHGSHQVILFS</sequence>
<dbReference type="EMBL" id="MHUW01000007">
    <property type="protein sequence ID" value="OHA84111.1"/>
    <property type="molecule type" value="Genomic_DNA"/>
</dbReference>
<gene>
    <name evidence="1" type="ORF">A2937_02865</name>
</gene>
<evidence type="ECO:0000313" key="2">
    <source>
        <dbReference type="Proteomes" id="UP000177987"/>
    </source>
</evidence>
<reference evidence="1 2" key="1">
    <citation type="journal article" date="2016" name="Nat. Commun.">
        <title>Thousands of microbial genomes shed light on interconnected biogeochemical processes in an aquifer system.</title>
        <authorList>
            <person name="Anantharaman K."/>
            <person name="Brown C.T."/>
            <person name="Hug L.A."/>
            <person name="Sharon I."/>
            <person name="Castelle C.J."/>
            <person name="Probst A.J."/>
            <person name="Thomas B.C."/>
            <person name="Singh A."/>
            <person name="Wilkins M.J."/>
            <person name="Karaoz U."/>
            <person name="Brodie E.L."/>
            <person name="Williams K.H."/>
            <person name="Hubbard S.S."/>
            <person name="Banfield J.F."/>
        </authorList>
    </citation>
    <scope>NUCLEOTIDE SEQUENCE [LARGE SCALE GENOMIC DNA]</scope>
</reference>
<dbReference type="AlphaFoldDB" id="A0A1G2SI99"/>
<organism evidence="1 2">
    <name type="scientific">Candidatus Yonathbacteria bacterium RIFCSPLOWO2_01_FULL_47_33b</name>
    <dbReference type="NCBI Taxonomy" id="1802727"/>
    <lineage>
        <taxon>Bacteria</taxon>
        <taxon>Candidatus Yonathiibacteriota</taxon>
    </lineage>
</organism>
<dbReference type="GO" id="GO:0006281">
    <property type="term" value="P:DNA repair"/>
    <property type="evidence" value="ECO:0007669"/>
    <property type="project" value="InterPro"/>
</dbReference>
<dbReference type="SUPFAM" id="SSF48150">
    <property type="entry name" value="DNA-glycosylase"/>
    <property type="match status" value="1"/>
</dbReference>
<dbReference type="Proteomes" id="UP000177987">
    <property type="component" value="Unassembled WGS sequence"/>
</dbReference>
<name>A0A1G2SI99_9BACT</name>
<dbReference type="InterPro" id="IPR011257">
    <property type="entry name" value="DNA_glycosylase"/>
</dbReference>
<evidence type="ECO:0000313" key="1">
    <source>
        <dbReference type="EMBL" id="OHA84111.1"/>
    </source>
</evidence>
<protein>
    <recommendedName>
        <fullName evidence="3">HhH-GPD domain-containing protein</fullName>
    </recommendedName>
</protein>
<dbReference type="GO" id="GO:0003824">
    <property type="term" value="F:catalytic activity"/>
    <property type="evidence" value="ECO:0007669"/>
    <property type="project" value="InterPro"/>
</dbReference>
<dbReference type="Gene3D" id="1.10.1670.10">
    <property type="entry name" value="Helix-hairpin-Helix base-excision DNA repair enzymes (C-terminal)"/>
    <property type="match status" value="1"/>
</dbReference>
<comment type="caution">
    <text evidence="1">The sequence shown here is derived from an EMBL/GenBank/DDBJ whole genome shotgun (WGS) entry which is preliminary data.</text>
</comment>
<dbReference type="STRING" id="1802727.A2937_02865"/>
<proteinExistence type="predicted"/>
<dbReference type="InterPro" id="IPR023170">
    <property type="entry name" value="HhH_base_excis_C"/>
</dbReference>